<gene>
    <name evidence="4" type="primary">menH_2</name>
    <name evidence="4" type="ORF">PS710_02394</name>
</gene>
<dbReference type="InterPro" id="IPR000073">
    <property type="entry name" value="AB_hydrolase_1"/>
</dbReference>
<dbReference type="GO" id="GO:0070205">
    <property type="term" value="F:2-succinyl-6-hydroxy-2,4-cyclohexadiene-1-carboxylate synthase activity"/>
    <property type="evidence" value="ECO:0007669"/>
    <property type="project" value="UniProtKB-EC"/>
</dbReference>
<accession>A0A5E7CQI6</accession>
<dbReference type="GO" id="GO:0016787">
    <property type="term" value="F:hydrolase activity"/>
    <property type="evidence" value="ECO:0007669"/>
    <property type="project" value="UniProtKB-KW"/>
</dbReference>
<dbReference type="SUPFAM" id="SSF53474">
    <property type="entry name" value="alpha/beta-Hydrolases"/>
    <property type="match status" value="1"/>
</dbReference>
<keyword evidence="4" id="KW-0456">Lyase</keyword>
<dbReference type="AlphaFoldDB" id="A0A5E7CQI6"/>
<dbReference type="RefSeq" id="WP_150764692.1">
    <property type="nucleotide sequence ID" value="NZ_CABVHW010000006.1"/>
</dbReference>
<dbReference type="InterPro" id="IPR050266">
    <property type="entry name" value="AB_hydrolase_sf"/>
</dbReference>
<dbReference type="EC" id="4.2.99.20" evidence="4"/>
<dbReference type="EMBL" id="CABVHW010000006">
    <property type="protein sequence ID" value="VVN97601.1"/>
    <property type="molecule type" value="Genomic_DNA"/>
</dbReference>
<dbReference type="Pfam" id="PF00561">
    <property type="entry name" value="Abhydrolase_1"/>
    <property type="match status" value="1"/>
</dbReference>
<proteinExistence type="inferred from homology"/>
<sequence length="294" mass="33607">MIKHSGPSSHLFVSQRLRLHYVDWGNPGAPPLILIHGWRDHCRNWDWVAQQLSNDFHVIAPDLRGHGDSAWTNDGQYTISSYVYDLLQLIDQLQLAPVNIIAHSLGAHVATRYTGLYPHKVQRLMAIEGLGQLPNRSIEGNPENVVERLTQWMGEQRSLSARLPKRYVTMDEALQRMQEENQHLTPAQASHLTTHGVIRNEDGTYSWKFDNYVRAFQPNDIPYAELTHRWGRIACPVKLVYGRDSWATDPVTDGRIKYFRNATCDIVEGAGHWVHHDSTEQFVSTARAFLAMPV</sequence>
<evidence type="ECO:0000256" key="2">
    <source>
        <dbReference type="ARBA" id="ARBA00022801"/>
    </source>
</evidence>
<evidence type="ECO:0000313" key="5">
    <source>
        <dbReference type="Proteomes" id="UP000381093"/>
    </source>
</evidence>
<protein>
    <submittedName>
        <fullName evidence="4">2-succinyl-6-hydroxy-2, 4-cyclohexadiene-1-carboxylate synthase</fullName>
        <ecNumber evidence="4">4.2.99.20</ecNumber>
    </submittedName>
</protein>
<evidence type="ECO:0000259" key="3">
    <source>
        <dbReference type="Pfam" id="PF00561"/>
    </source>
</evidence>
<feature type="domain" description="AB hydrolase-1" evidence="3">
    <location>
        <begin position="30"/>
        <end position="277"/>
    </location>
</feature>
<evidence type="ECO:0000256" key="1">
    <source>
        <dbReference type="ARBA" id="ARBA00008645"/>
    </source>
</evidence>
<dbReference type="PRINTS" id="PR00111">
    <property type="entry name" value="ABHYDROLASE"/>
</dbReference>
<comment type="similarity">
    <text evidence="1">Belongs to the AB hydrolase superfamily.</text>
</comment>
<keyword evidence="2" id="KW-0378">Hydrolase</keyword>
<reference evidence="4 5" key="1">
    <citation type="submission" date="2019-09" db="EMBL/GenBank/DDBJ databases">
        <authorList>
            <person name="Chandra G."/>
            <person name="Truman W A."/>
        </authorList>
    </citation>
    <scope>NUCLEOTIDE SEQUENCE [LARGE SCALE GENOMIC DNA]</scope>
    <source>
        <strain evidence="4">PS710</strain>
    </source>
</reference>
<dbReference type="PANTHER" id="PTHR43798:SF14">
    <property type="entry name" value="SERINE HYDROLASE-LIKE PROTEIN DDB_G0286239"/>
    <property type="match status" value="1"/>
</dbReference>
<evidence type="ECO:0000313" key="4">
    <source>
        <dbReference type="EMBL" id="VVN97601.1"/>
    </source>
</evidence>
<dbReference type="InterPro" id="IPR029058">
    <property type="entry name" value="AB_hydrolase_fold"/>
</dbReference>
<name>A0A5E7CQI6_PSEFL</name>
<dbReference type="Proteomes" id="UP000381093">
    <property type="component" value="Unassembled WGS sequence"/>
</dbReference>
<dbReference type="Gene3D" id="3.40.50.1820">
    <property type="entry name" value="alpha/beta hydrolase"/>
    <property type="match status" value="1"/>
</dbReference>
<dbReference type="GO" id="GO:0016020">
    <property type="term" value="C:membrane"/>
    <property type="evidence" value="ECO:0007669"/>
    <property type="project" value="TreeGrafter"/>
</dbReference>
<dbReference type="PANTHER" id="PTHR43798">
    <property type="entry name" value="MONOACYLGLYCEROL LIPASE"/>
    <property type="match status" value="1"/>
</dbReference>
<organism evidence="4 5">
    <name type="scientific">Pseudomonas fluorescens</name>
    <dbReference type="NCBI Taxonomy" id="294"/>
    <lineage>
        <taxon>Bacteria</taxon>
        <taxon>Pseudomonadati</taxon>
        <taxon>Pseudomonadota</taxon>
        <taxon>Gammaproteobacteria</taxon>
        <taxon>Pseudomonadales</taxon>
        <taxon>Pseudomonadaceae</taxon>
        <taxon>Pseudomonas</taxon>
    </lineage>
</organism>